<proteinExistence type="predicted"/>
<reference evidence="1 2" key="1">
    <citation type="journal article" date="2018" name="PLoS Genet.">
        <title>Population sequencing reveals clonal diversity and ancestral inbreeding in the grapevine cultivar Chardonnay.</title>
        <authorList>
            <person name="Roach M.J."/>
            <person name="Johnson D.L."/>
            <person name="Bohlmann J."/>
            <person name="van Vuuren H.J."/>
            <person name="Jones S.J."/>
            <person name="Pretorius I.S."/>
            <person name="Schmidt S.A."/>
            <person name="Borneman A.R."/>
        </authorList>
    </citation>
    <scope>NUCLEOTIDE SEQUENCE [LARGE SCALE GENOMIC DNA]</scope>
    <source>
        <strain evidence="2">cv. Chardonnay</strain>
        <tissue evidence="1">Leaf</tissue>
    </source>
</reference>
<protein>
    <recommendedName>
        <fullName evidence="3">Disease resistance protein</fullName>
    </recommendedName>
</protein>
<accession>A0A438IU88</accession>
<evidence type="ECO:0008006" key="3">
    <source>
        <dbReference type="Google" id="ProtNLM"/>
    </source>
</evidence>
<dbReference type="Proteomes" id="UP000288805">
    <property type="component" value="Unassembled WGS sequence"/>
</dbReference>
<dbReference type="AlphaFoldDB" id="A0A438IU88"/>
<evidence type="ECO:0000313" key="2">
    <source>
        <dbReference type="Proteomes" id="UP000288805"/>
    </source>
</evidence>
<sequence>MNCQKLKSLSPQMCTLLKSLEDLSAVIGPEIESSRRGFANYSISTFKSAGCSKTCAELDGWDLQTLPFLRQIEIGSCYKLKYFPKTGAALLPLCLKISKCPLLRKWCQRDKGKTGPRFLHILCIVFEESDEAGRLRPLDVIL</sequence>
<comment type="caution">
    <text evidence="1">The sequence shown here is derived from an EMBL/GenBank/DDBJ whole genome shotgun (WGS) entry which is preliminary data.</text>
</comment>
<evidence type="ECO:0000313" key="1">
    <source>
        <dbReference type="EMBL" id="RVX00301.1"/>
    </source>
</evidence>
<gene>
    <name evidence="1" type="ORF">CK203_024625</name>
</gene>
<organism evidence="1 2">
    <name type="scientific">Vitis vinifera</name>
    <name type="common">Grape</name>
    <dbReference type="NCBI Taxonomy" id="29760"/>
    <lineage>
        <taxon>Eukaryota</taxon>
        <taxon>Viridiplantae</taxon>
        <taxon>Streptophyta</taxon>
        <taxon>Embryophyta</taxon>
        <taxon>Tracheophyta</taxon>
        <taxon>Spermatophyta</taxon>
        <taxon>Magnoliopsida</taxon>
        <taxon>eudicotyledons</taxon>
        <taxon>Gunneridae</taxon>
        <taxon>Pentapetalae</taxon>
        <taxon>rosids</taxon>
        <taxon>Vitales</taxon>
        <taxon>Vitaceae</taxon>
        <taxon>Viteae</taxon>
        <taxon>Vitis</taxon>
    </lineage>
</organism>
<dbReference type="EMBL" id="QGNW01000082">
    <property type="protein sequence ID" value="RVX00301.1"/>
    <property type="molecule type" value="Genomic_DNA"/>
</dbReference>
<name>A0A438IU88_VITVI</name>